<name>A0A2G9Z9A9_9BACT</name>
<proteinExistence type="predicted"/>
<organism evidence="1 2">
    <name type="scientific">Candidatus Jorgensenbacteria bacterium CG23_combo_of_CG06-09_8_20_14_all_54_14</name>
    <dbReference type="NCBI Taxonomy" id="1974595"/>
    <lineage>
        <taxon>Bacteria</taxon>
        <taxon>Candidatus Joergenseniibacteriota</taxon>
    </lineage>
</organism>
<protein>
    <submittedName>
        <fullName evidence="1">Uncharacterized protein</fullName>
    </submittedName>
</protein>
<gene>
    <name evidence="1" type="ORF">COX26_02420</name>
</gene>
<accession>A0A2G9Z9A9</accession>
<comment type="caution">
    <text evidence="1">The sequence shown here is derived from an EMBL/GenBank/DDBJ whole genome shotgun (WGS) entry which is preliminary data.</text>
</comment>
<evidence type="ECO:0000313" key="1">
    <source>
        <dbReference type="EMBL" id="PIP29756.1"/>
    </source>
</evidence>
<evidence type="ECO:0000313" key="2">
    <source>
        <dbReference type="Proteomes" id="UP000228812"/>
    </source>
</evidence>
<dbReference type="AlphaFoldDB" id="A0A2G9Z9A9"/>
<dbReference type="EMBL" id="PCRZ01000041">
    <property type="protein sequence ID" value="PIP29756.1"/>
    <property type="molecule type" value="Genomic_DNA"/>
</dbReference>
<reference evidence="1 2" key="1">
    <citation type="submission" date="2017-09" db="EMBL/GenBank/DDBJ databases">
        <title>Depth-based differentiation of microbial function through sediment-hosted aquifers and enrichment of novel symbionts in the deep terrestrial subsurface.</title>
        <authorList>
            <person name="Probst A.J."/>
            <person name="Ladd B."/>
            <person name="Jarett J.K."/>
            <person name="Geller-Mcgrath D.E."/>
            <person name="Sieber C.M."/>
            <person name="Emerson J.B."/>
            <person name="Anantharaman K."/>
            <person name="Thomas B.C."/>
            <person name="Malmstrom R."/>
            <person name="Stieglmeier M."/>
            <person name="Klingl A."/>
            <person name="Woyke T."/>
            <person name="Ryan C.M."/>
            <person name="Banfield J.F."/>
        </authorList>
    </citation>
    <scope>NUCLEOTIDE SEQUENCE [LARGE SCALE GENOMIC DNA]</scope>
    <source>
        <strain evidence="1">CG23_combo_of_CG06-09_8_20_14_all_54_14</strain>
    </source>
</reference>
<sequence>MPNARKEIKIGGFIKLLLKFWPRVAIVLLARQQGIKDSPFGQLHDIFSGVERVDIVPYQPGSRGFAIILDRHTALYFNQNGDHFAYDGFEVGEYGGGDVTIFDNLPR</sequence>
<dbReference type="Proteomes" id="UP000228812">
    <property type="component" value="Unassembled WGS sequence"/>
</dbReference>